<gene>
    <name evidence="12" type="primary">Sec63</name>
</gene>
<evidence type="ECO:0000313" key="12">
    <source>
        <dbReference type="EMBL" id="CAB3265944.1"/>
    </source>
</evidence>
<dbReference type="AlphaFoldDB" id="A0A6F9DR76"/>
<dbReference type="FunFam" id="1.10.3380.10:FF:000003">
    <property type="entry name" value="SEC63 homolog, protein translocation regulator"/>
    <property type="match status" value="1"/>
</dbReference>
<feature type="transmembrane region" description="Helical" evidence="10">
    <location>
        <begin position="14"/>
        <end position="34"/>
    </location>
</feature>
<name>A0A6F9DR76_9ASCI</name>
<dbReference type="InterPro" id="IPR014756">
    <property type="entry name" value="Ig_E-set"/>
</dbReference>
<dbReference type="PANTHER" id="PTHR24075:SF0">
    <property type="entry name" value="TRANSLOCATION PROTEIN SEC63 HOMOLOG"/>
    <property type="match status" value="1"/>
</dbReference>
<dbReference type="SUPFAM" id="SSF158702">
    <property type="entry name" value="Sec63 N-terminal domain-like"/>
    <property type="match status" value="1"/>
</dbReference>
<dbReference type="InterPro" id="IPR004179">
    <property type="entry name" value="Sec63-dom"/>
</dbReference>
<feature type="compositionally biased region" description="Basic residues" evidence="9">
    <location>
        <begin position="516"/>
        <end position="535"/>
    </location>
</feature>
<dbReference type="Gene3D" id="1.10.3380.10">
    <property type="entry name" value="Sec63 N-terminal domain-like domain"/>
    <property type="match status" value="1"/>
</dbReference>
<dbReference type="GO" id="GO:0008320">
    <property type="term" value="F:protein transmembrane transporter activity"/>
    <property type="evidence" value="ECO:0007669"/>
    <property type="project" value="TreeGrafter"/>
</dbReference>
<dbReference type="PRINTS" id="PR00625">
    <property type="entry name" value="JDOMAIN"/>
</dbReference>
<dbReference type="EMBL" id="LR790082">
    <property type="protein sequence ID" value="CAB3265944.1"/>
    <property type="molecule type" value="mRNA"/>
</dbReference>
<evidence type="ECO:0000256" key="9">
    <source>
        <dbReference type="SAM" id="MobiDB-lite"/>
    </source>
</evidence>
<feature type="compositionally biased region" description="Basic and acidic residues" evidence="9">
    <location>
        <begin position="502"/>
        <end position="515"/>
    </location>
</feature>
<comment type="subcellular location">
    <subcellularLocation>
        <location evidence="1">Endoplasmic reticulum membrane</location>
        <topology evidence="1">Multi-pass membrane protein</topology>
    </subcellularLocation>
</comment>
<proteinExistence type="evidence at transcript level"/>
<dbReference type="SUPFAM" id="SSF46565">
    <property type="entry name" value="Chaperone J-domain"/>
    <property type="match status" value="1"/>
</dbReference>
<evidence type="ECO:0000256" key="10">
    <source>
        <dbReference type="SAM" id="Phobius"/>
    </source>
</evidence>
<dbReference type="GO" id="GO:0006620">
    <property type="term" value="P:post-translational protein targeting to endoplasmic reticulum membrane"/>
    <property type="evidence" value="ECO:0007669"/>
    <property type="project" value="TreeGrafter"/>
</dbReference>
<dbReference type="Gene3D" id="2.60.40.150">
    <property type="entry name" value="C2 domain"/>
    <property type="match status" value="1"/>
</dbReference>
<dbReference type="SUPFAM" id="SSF81296">
    <property type="entry name" value="E set domains"/>
    <property type="match status" value="1"/>
</dbReference>
<evidence type="ECO:0000256" key="4">
    <source>
        <dbReference type="ARBA" id="ARBA00022824"/>
    </source>
</evidence>
<organism evidence="12">
    <name type="scientific">Phallusia mammillata</name>
    <dbReference type="NCBI Taxonomy" id="59560"/>
    <lineage>
        <taxon>Eukaryota</taxon>
        <taxon>Metazoa</taxon>
        <taxon>Chordata</taxon>
        <taxon>Tunicata</taxon>
        <taxon>Ascidiacea</taxon>
        <taxon>Phlebobranchia</taxon>
        <taxon>Ascidiidae</taxon>
        <taxon>Phallusia</taxon>
    </lineage>
</organism>
<evidence type="ECO:0000256" key="3">
    <source>
        <dbReference type="ARBA" id="ARBA00022692"/>
    </source>
</evidence>
<sequence length="733" mass="85527">MAQQFSYDEKGSTFLYFLLSFFAMILIPLTYLMWPKTLKEEEKQIRNQRDIHGKSKWYKKKQEELRRKKSKPSIRKVILVLSWIGFIWLVYKVSSIEHDHVEYNPYEVLGVSEDANKVELKKRFRQLVLEKHPDKGGDPEEFMRIRKAYDALTDEDTMQNWKDYGNPDGPQAMEFGIALPKWIVESQNSFVVLSVYMFLFMIALPLVVGLWWNRSIKYSKEQVLLDTTQLFYHFINKTPNMNLKRALTIFSGSFEFSHDHNNQVRTPAPEDNEDIPDLIHQLESCNIVDNTKDRPFNFPYSVKARVLIYSHLSRLDVTSQNLQGDIDYILRKSPLLIQEMVNCIAQLTTMAHWNKANLPRLESLENVMKIAPMMVQGLRDTKSSLLQLPYFNDEFVKFCNYNKRQSVRGLKNLVEMRESDRRQMLRRMGDEEYDTMLTVLRSFPLIDLDVSTHVIDDEETNVITAGAIVTVTVFMKRGCLGDLQELDASPEAEVVDDEDQEVQDKQPKLKPWEKQGKKKKNLKKKKPVKALKKPVKKTEKTKTEENSGAVEEVPQKTKDEEGSSGSESDVSDSDSDAQPNEDKEEREWQAMQATFKRKEKVALEVKDRRTHTVYAPYLPVEKQEWWWVYACDRKKHLLLTSPVLVTNLREEEEIELKFPAPTKPGRYTYSVWIRSDSYFDCDQKFELKLDVKEAKPVEEDHPQWNISDDEQNGGADESEDEGISSEEQSSSEE</sequence>
<feature type="transmembrane region" description="Helical" evidence="10">
    <location>
        <begin position="190"/>
        <end position="212"/>
    </location>
</feature>
<keyword evidence="7 10" id="KW-0472">Membrane</keyword>
<dbReference type="GO" id="GO:0003723">
    <property type="term" value="F:RNA binding"/>
    <property type="evidence" value="ECO:0007669"/>
    <property type="project" value="TreeGrafter"/>
</dbReference>
<evidence type="ECO:0000256" key="8">
    <source>
        <dbReference type="ARBA" id="ARBA00023186"/>
    </source>
</evidence>
<keyword evidence="2" id="KW-0813">Transport</keyword>
<dbReference type="SMART" id="SM00271">
    <property type="entry name" value="DnaJ"/>
    <property type="match status" value="1"/>
</dbReference>
<keyword evidence="5" id="KW-0653">Protein transport</keyword>
<dbReference type="PANTHER" id="PTHR24075">
    <property type="entry name" value="SEC63 DOMAIN-CONTAINING"/>
    <property type="match status" value="1"/>
</dbReference>
<evidence type="ECO:0000259" key="11">
    <source>
        <dbReference type="PROSITE" id="PS50076"/>
    </source>
</evidence>
<feature type="compositionally biased region" description="Basic and acidic residues" evidence="9">
    <location>
        <begin position="536"/>
        <end position="545"/>
    </location>
</feature>
<dbReference type="GO" id="GO:0006614">
    <property type="term" value="P:SRP-dependent cotranslational protein targeting to membrane"/>
    <property type="evidence" value="ECO:0007669"/>
    <property type="project" value="TreeGrafter"/>
</dbReference>
<feature type="compositionally biased region" description="Acidic residues" evidence="9">
    <location>
        <begin position="707"/>
        <end position="733"/>
    </location>
</feature>
<dbReference type="InterPro" id="IPR036869">
    <property type="entry name" value="J_dom_sf"/>
</dbReference>
<evidence type="ECO:0000256" key="2">
    <source>
        <dbReference type="ARBA" id="ARBA00022448"/>
    </source>
</evidence>
<dbReference type="PROSITE" id="PS50076">
    <property type="entry name" value="DNAJ_2"/>
    <property type="match status" value="1"/>
</dbReference>
<feature type="domain" description="J" evidence="11">
    <location>
        <begin position="104"/>
        <end position="165"/>
    </location>
</feature>
<dbReference type="CDD" id="cd06257">
    <property type="entry name" value="DnaJ"/>
    <property type="match status" value="1"/>
</dbReference>
<reference evidence="12" key="1">
    <citation type="submission" date="2020-04" db="EMBL/GenBank/DDBJ databases">
        <authorList>
            <person name="Neveu A P."/>
        </authorList>
    </citation>
    <scope>NUCLEOTIDE SEQUENCE</scope>
    <source>
        <tissue evidence="12">Whole embryo</tissue>
    </source>
</reference>
<evidence type="ECO:0000256" key="5">
    <source>
        <dbReference type="ARBA" id="ARBA00022927"/>
    </source>
</evidence>
<keyword evidence="4" id="KW-0256">Endoplasmic reticulum</keyword>
<evidence type="ECO:0000256" key="6">
    <source>
        <dbReference type="ARBA" id="ARBA00022989"/>
    </source>
</evidence>
<evidence type="ECO:0000256" key="7">
    <source>
        <dbReference type="ARBA" id="ARBA00023136"/>
    </source>
</evidence>
<keyword evidence="8" id="KW-0143">Chaperone</keyword>
<dbReference type="InterPro" id="IPR001623">
    <property type="entry name" value="DnaJ_domain"/>
</dbReference>
<dbReference type="SMART" id="SM00973">
    <property type="entry name" value="Sec63"/>
    <property type="match status" value="1"/>
</dbReference>
<evidence type="ECO:0000256" key="1">
    <source>
        <dbReference type="ARBA" id="ARBA00004477"/>
    </source>
</evidence>
<dbReference type="Gene3D" id="1.10.150.20">
    <property type="entry name" value="5' to 3' exonuclease, C-terminal subdomain"/>
    <property type="match status" value="1"/>
</dbReference>
<dbReference type="GO" id="GO:0031207">
    <property type="term" value="C:Sec62/Sec63 complex"/>
    <property type="evidence" value="ECO:0007669"/>
    <property type="project" value="TreeGrafter"/>
</dbReference>
<feature type="compositionally biased region" description="Acidic residues" evidence="9">
    <location>
        <begin position="491"/>
        <end position="501"/>
    </location>
</feature>
<dbReference type="InterPro" id="IPR035892">
    <property type="entry name" value="C2_domain_sf"/>
</dbReference>
<keyword evidence="3 10" id="KW-0812">Transmembrane</keyword>
<dbReference type="Pfam" id="PF02889">
    <property type="entry name" value="Sec63"/>
    <property type="match status" value="2"/>
</dbReference>
<accession>A0A6F9DR76</accession>
<feature type="transmembrane region" description="Helical" evidence="10">
    <location>
        <begin position="74"/>
        <end position="91"/>
    </location>
</feature>
<feature type="region of interest" description="Disordered" evidence="9">
    <location>
        <begin position="491"/>
        <end position="587"/>
    </location>
</feature>
<feature type="region of interest" description="Disordered" evidence="9">
    <location>
        <begin position="694"/>
        <end position="733"/>
    </location>
</feature>
<keyword evidence="6 10" id="KW-1133">Transmembrane helix</keyword>
<dbReference type="Pfam" id="PF00226">
    <property type="entry name" value="DnaJ"/>
    <property type="match status" value="1"/>
</dbReference>
<dbReference type="Gene3D" id="1.10.287.110">
    <property type="entry name" value="DnaJ domain"/>
    <property type="match status" value="1"/>
</dbReference>
<protein>
    <submittedName>
        <fullName evidence="12">Translocation protein SEC63 homolog</fullName>
    </submittedName>
</protein>